<dbReference type="InterPro" id="IPR056510">
    <property type="entry name" value="WapI"/>
</dbReference>
<dbReference type="EMBL" id="CP150951">
    <property type="protein sequence ID" value="WZC48620.1"/>
    <property type="molecule type" value="Genomic_DNA"/>
</dbReference>
<name>A0ABZ2V7W1_9RHOB</name>
<accession>A0ABZ2V7W1</accession>
<dbReference type="RefSeq" id="WP_341366734.1">
    <property type="nucleotide sequence ID" value="NZ_CP150951.2"/>
</dbReference>
<reference evidence="2" key="1">
    <citation type="submission" date="2024-04" db="EMBL/GenBank/DDBJ databases">
        <title>Phylogenomic analyses of a clade within the roseobacter group suggest taxonomic reassignments of species of the genera Aestuariivita, Citreicella, Loktanella, Nautella, Pelagibaca, Ruegeria, Thalassobius, Thiobacimonas and Tropicibacter, and the proposal o.</title>
        <authorList>
            <person name="Jeon C.O."/>
        </authorList>
    </citation>
    <scope>NUCLEOTIDE SEQUENCE [LARGE SCALE GENOMIC DNA]</scope>
    <source>
        <strain evidence="2">BS5-3</strain>
    </source>
</reference>
<dbReference type="Proteomes" id="UP001440612">
    <property type="component" value="Chromosome"/>
</dbReference>
<sequence>MVVGRAQLGLQIDPVTVAVLGYQFPDAADYWDGNWLVVDIRAGKTLGINRDPCLRTDELHQFHEELSAMIAGAPMAKLVPMEPYFELVLTKNADTDKTAVSARIWSSGAKEQETISFDVGADDLSKLRCDLDDILKEFPVRARNVH</sequence>
<proteinExistence type="predicted"/>
<protein>
    <submittedName>
        <fullName evidence="1">Uncharacterized protein</fullName>
    </submittedName>
</protein>
<evidence type="ECO:0000313" key="1">
    <source>
        <dbReference type="EMBL" id="WZC48620.1"/>
    </source>
</evidence>
<gene>
    <name evidence="1" type="ORF">AABB29_17515</name>
</gene>
<dbReference type="Pfam" id="PF24716">
    <property type="entry name" value="WapI"/>
    <property type="match status" value="1"/>
</dbReference>
<keyword evidence="2" id="KW-1185">Reference proteome</keyword>
<evidence type="ECO:0000313" key="2">
    <source>
        <dbReference type="Proteomes" id="UP001440612"/>
    </source>
</evidence>
<organism evidence="1 2">
    <name type="scientific">Yoonia phaeophyticola</name>
    <dbReference type="NCBI Taxonomy" id="3137369"/>
    <lineage>
        <taxon>Bacteria</taxon>
        <taxon>Pseudomonadati</taxon>
        <taxon>Pseudomonadota</taxon>
        <taxon>Alphaproteobacteria</taxon>
        <taxon>Rhodobacterales</taxon>
        <taxon>Paracoccaceae</taxon>
        <taxon>Yoonia</taxon>
    </lineage>
</organism>